<evidence type="ECO:0000256" key="3">
    <source>
        <dbReference type="ARBA" id="ARBA00022801"/>
    </source>
</evidence>
<dbReference type="InterPro" id="IPR017853">
    <property type="entry name" value="GH"/>
</dbReference>
<comment type="subunit">
    <text evidence="2">Homodimer.</text>
</comment>
<evidence type="ECO:0000256" key="7">
    <source>
        <dbReference type="SAM" id="MobiDB-lite"/>
    </source>
</evidence>
<dbReference type="PROSITE" id="PS00653">
    <property type="entry name" value="GLYCOSYL_HYDROL_F1_2"/>
    <property type="match status" value="1"/>
</dbReference>
<gene>
    <name evidence="10" type="primary">LOC108733917</name>
</gene>
<dbReference type="PANTHER" id="PTHR10353">
    <property type="entry name" value="GLYCOSYL HYDROLASE"/>
    <property type="match status" value="1"/>
</dbReference>
<dbReference type="SUPFAM" id="SSF51445">
    <property type="entry name" value="(Trans)glycosidases"/>
    <property type="match status" value="1"/>
</dbReference>
<dbReference type="PRINTS" id="PR00131">
    <property type="entry name" value="GLHYDRLASE1"/>
</dbReference>
<dbReference type="GO" id="GO:0008422">
    <property type="term" value="F:beta-glucosidase activity"/>
    <property type="evidence" value="ECO:0007669"/>
    <property type="project" value="TreeGrafter"/>
</dbReference>
<dbReference type="FunCoup" id="A0A1W4W9R7">
    <property type="interactions" value="3"/>
</dbReference>
<protein>
    <submittedName>
        <fullName evidence="10">Myrosinase 1-like</fullName>
    </submittedName>
</protein>
<evidence type="ECO:0000256" key="8">
    <source>
        <dbReference type="SAM" id="SignalP"/>
    </source>
</evidence>
<dbReference type="AlphaFoldDB" id="A0A1W4W9R7"/>
<dbReference type="PANTHER" id="PTHR10353:SF36">
    <property type="entry name" value="LP05116P"/>
    <property type="match status" value="1"/>
</dbReference>
<dbReference type="InterPro" id="IPR001360">
    <property type="entry name" value="Glyco_hydro_1"/>
</dbReference>
<feature type="signal peptide" evidence="8">
    <location>
        <begin position="1"/>
        <end position="19"/>
    </location>
</feature>
<feature type="chain" id="PRO_5010698022" evidence="8">
    <location>
        <begin position="20"/>
        <end position="543"/>
    </location>
</feature>
<dbReference type="OrthoDB" id="65569at2759"/>
<accession>A0A1W4W9R7</accession>
<dbReference type="Pfam" id="PF00232">
    <property type="entry name" value="Glyco_hydro_1"/>
    <property type="match status" value="1"/>
</dbReference>
<evidence type="ECO:0000256" key="1">
    <source>
        <dbReference type="ARBA" id="ARBA00010838"/>
    </source>
</evidence>
<dbReference type="Gene3D" id="3.20.20.80">
    <property type="entry name" value="Glycosidases"/>
    <property type="match status" value="1"/>
</dbReference>
<dbReference type="STRING" id="224129.A0A1W4W9R7"/>
<dbReference type="GO" id="GO:0005975">
    <property type="term" value="P:carbohydrate metabolic process"/>
    <property type="evidence" value="ECO:0007669"/>
    <property type="project" value="InterPro"/>
</dbReference>
<organism evidence="9 10">
    <name type="scientific">Agrilus planipennis</name>
    <name type="common">Emerald ash borer</name>
    <name type="synonym">Agrilus marcopoli</name>
    <dbReference type="NCBI Taxonomy" id="224129"/>
    <lineage>
        <taxon>Eukaryota</taxon>
        <taxon>Metazoa</taxon>
        <taxon>Ecdysozoa</taxon>
        <taxon>Arthropoda</taxon>
        <taxon>Hexapoda</taxon>
        <taxon>Insecta</taxon>
        <taxon>Pterygota</taxon>
        <taxon>Neoptera</taxon>
        <taxon>Endopterygota</taxon>
        <taxon>Coleoptera</taxon>
        <taxon>Polyphaga</taxon>
        <taxon>Elateriformia</taxon>
        <taxon>Buprestoidea</taxon>
        <taxon>Buprestidae</taxon>
        <taxon>Agrilinae</taxon>
        <taxon>Agrilus</taxon>
    </lineage>
</organism>
<keyword evidence="8" id="KW-0732">Signal</keyword>
<proteinExistence type="inferred from homology"/>
<keyword evidence="4" id="KW-0325">Glycoprotein</keyword>
<dbReference type="InParanoid" id="A0A1W4W9R7"/>
<keyword evidence="3" id="KW-0378">Hydrolase</keyword>
<dbReference type="RefSeq" id="XP_018320779.1">
    <property type="nucleotide sequence ID" value="XM_018465277.1"/>
</dbReference>
<evidence type="ECO:0000256" key="5">
    <source>
        <dbReference type="ARBA" id="ARBA00023295"/>
    </source>
</evidence>
<evidence type="ECO:0000313" key="10">
    <source>
        <dbReference type="RefSeq" id="XP_018320779.1"/>
    </source>
</evidence>
<keyword evidence="5" id="KW-0326">Glycosidase</keyword>
<feature type="compositionally biased region" description="Low complexity" evidence="7">
    <location>
        <begin position="490"/>
        <end position="516"/>
    </location>
</feature>
<comment type="similarity">
    <text evidence="1 6">Belongs to the glycosyl hydrolase 1 family.</text>
</comment>
<reference evidence="10" key="1">
    <citation type="submission" date="2025-08" db="UniProtKB">
        <authorList>
            <consortium name="RefSeq"/>
        </authorList>
    </citation>
    <scope>IDENTIFICATION</scope>
    <source>
        <tissue evidence="10">Entire body</tissue>
    </source>
</reference>
<evidence type="ECO:0000313" key="9">
    <source>
        <dbReference type="Proteomes" id="UP000192223"/>
    </source>
</evidence>
<evidence type="ECO:0000256" key="4">
    <source>
        <dbReference type="ARBA" id="ARBA00023180"/>
    </source>
</evidence>
<name>A0A1W4W9R7_AGRPL</name>
<sequence>MEAVEVIVLLVTILKLTLAQQLNTNSFPDDFLFGVGTSSYQVEGAWNESDKSENIWDQLTHNYPELIIDGSNGDVACDSYHRMDDDIALLRNLGVDFYRFSISWTRLLPNSYSNVISETGRQYYNNLINALLAANIIPMVTIYHWDLPSELQNLGGWTNPIMVDYYADYAQVVFEEFGDRVKHWITFNEGESICNAYGSTRDAPANVAQPGIGEYLCADTMLKAHARAYHMYDEIYRSTQQGVVGIVVSSKWYEPNTTSPDDIAAAERARQFNMGLYAHAILGKGGDYPEVVKQAVANRSALEGFPFSRLPELTEEEIQYINGTADFLGVNHYMTYLAAPSDDDEIGEPSMEKDRGVSIWFDPSWEGAASSWLKVAPWGFRNLLMWLDNEYGYPMYVTENGYSDYGEIDDSRRTNYYQLYLSAVLDALGEGANIKGYTAWSLMDNFEWLDGYVNRFGLHYVNMSDPARPRTIKTSGEYFKQVVATRVVTTTSSTASDSTTRPPSSSSSTTQAPPTDESNKGSLRTITLPLSFLFLLTSALVLL</sequence>
<feature type="region of interest" description="Disordered" evidence="7">
    <location>
        <begin position="490"/>
        <end position="521"/>
    </location>
</feature>
<dbReference type="FunFam" id="3.20.20.80:FF:000013">
    <property type="entry name" value="lactase-phlorizin hydrolase"/>
    <property type="match status" value="1"/>
</dbReference>
<dbReference type="GeneID" id="108733917"/>
<evidence type="ECO:0000256" key="6">
    <source>
        <dbReference type="RuleBase" id="RU003690"/>
    </source>
</evidence>
<evidence type="ECO:0000256" key="2">
    <source>
        <dbReference type="ARBA" id="ARBA00011738"/>
    </source>
</evidence>
<dbReference type="Proteomes" id="UP000192223">
    <property type="component" value="Unplaced"/>
</dbReference>
<keyword evidence="9" id="KW-1185">Reference proteome</keyword>
<dbReference type="InterPro" id="IPR033132">
    <property type="entry name" value="GH_1_N_CS"/>
</dbReference>
<dbReference type="KEGG" id="apln:108733917"/>